<sequence>MDIDLQCLDQIIDASDHVFELYTEKTEENQDLGYVNRTKDHIVIRLPLSEVELNIKQSLSQLSSKNETSSTGFVCWRASQALVDWILSPGSLFHKYFIGRKLSVVELGTGVGGVCASVLGPLIKQYICTDQKHILKLLKENIINNVEAFDSKTIECDKTGDSRIEVVEFDWEEIDYGLYNYHELTDSKPDLIIACDTIYNEYLIPYFLNALEAFLTEANGALIGIQLRDDYTLERFVAQAIERFKLFVIPDEFLSENLKIGFVVYYIVKI</sequence>
<keyword evidence="2" id="KW-1185">Reference proteome</keyword>
<protein>
    <submittedName>
        <fullName evidence="1">Uncharacterized protein</fullName>
    </submittedName>
</protein>
<gene>
    <name evidence="1" type="ORF">CLIB1444_01S06964</name>
</gene>
<dbReference type="EMBL" id="CALSDN010000001">
    <property type="protein sequence ID" value="CAH6718449.1"/>
    <property type="molecule type" value="Genomic_DNA"/>
</dbReference>
<accession>A0ACA9Y0Q6</accession>
<evidence type="ECO:0000313" key="1">
    <source>
        <dbReference type="EMBL" id="CAH6718449.1"/>
    </source>
</evidence>
<evidence type="ECO:0000313" key="2">
    <source>
        <dbReference type="Proteomes" id="UP001152531"/>
    </source>
</evidence>
<reference evidence="1" key="1">
    <citation type="submission" date="2022-06" db="EMBL/GenBank/DDBJ databases">
        <authorList>
            <person name="Legras J.-L."/>
            <person name="Devillers H."/>
            <person name="Grondin C."/>
        </authorList>
    </citation>
    <scope>NUCLEOTIDE SEQUENCE</scope>
    <source>
        <strain evidence="1">CLIB 1444</strain>
    </source>
</reference>
<organism evidence="1 2">
    <name type="scientific">[Candida] jaroonii</name>
    <dbReference type="NCBI Taxonomy" id="467808"/>
    <lineage>
        <taxon>Eukaryota</taxon>
        <taxon>Fungi</taxon>
        <taxon>Dikarya</taxon>
        <taxon>Ascomycota</taxon>
        <taxon>Saccharomycotina</taxon>
        <taxon>Pichiomycetes</taxon>
        <taxon>Debaryomycetaceae</taxon>
        <taxon>Yamadazyma</taxon>
    </lineage>
</organism>
<comment type="caution">
    <text evidence="1">The sequence shown here is derived from an EMBL/GenBank/DDBJ whole genome shotgun (WGS) entry which is preliminary data.</text>
</comment>
<dbReference type="Proteomes" id="UP001152531">
    <property type="component" value="Unassembled WGS sequence"/>
</dbReference>
<proteinExistence type="predicted"/>
<name>A0ACA9Y0Q6_9ASCO</name>